<gene>
    <name evidence="1" type="ORF">NPIL_388601</name>
</gene>
<dbReference type="AlphaFoldDB" id="A0A8X6QDJ6"/>
<dbReference type="EMBL" id="BMAW01080716">
    <property type="protein sequence ID" value="GFU20894.1"/>
    <property type="molecule type" value="Genomic_DNA"/>
</dbReference>
<sequence>MKIYEYGNVGRTRRCGTKALVQTEHSVNVREMTDLSKSFKDSKEGKKVTPLASVENRRMDCRKEGFLSPKFPHFYKYAVDVWLRNRAGTFPEIIRSTKPKAARRVKSRRLLLLFRDRFFLLLVFGDVLCWEERNDYEGKIYENKIDKGIKKMA</sequence>
<keyword evidence="2" id="KW-1185">Reference proteome</keyword>
<comment type="caution">
    <text evidence="1">The sequence shown here is derived from an EMBL/GenBank/DDBJ whole genome shotgun (WGS) entry which is preliminary data.</text>
</comment>
<organism evidence="1 2">
    <name type="scientific">Nephila pilipes</name>
    <name type="common">Giant wood spider</name>
    <name type="synonym">Nephila maculata</name>
    <dbReference type="NCBI Taxonomy" id="299642"/>
    <lineage>
        <taxon>Eukaryota</taxon>
        <taxon>Metazoa</taxon>
        <taxon>Ecdysozoa</taxon>
        <taxon>Arthropoda</taxon>
        <taxon>Chelicerata</taxon>
        <taxon>Arachnida</taxon>
        <taxon>Araneae</taxon>
        <taxon>Araneomorphae</taxon>
        <taxon>Entelegynae</taxon>
        <taxon>Araneoidea</taxon>
        <taxon>Nephilidae</taxon>
        <taxon>Nephila</taxon>
    </lineage>
</organism>
<proteinExistence type="predicted"/>
<dbReference type="OrthoDB" id="10541882at2759"/>
<accession>A0A8X6QDJ6</accession>
<protein>
    <submittedName>
        <fullName evidence="1">Uncharacterized protein</fullName>
    </submittedName>
</protein>
<reference evidence="1" key="1">
    <citation type="submission" date="2020-08" db="EMBL/GenBank/DDBJ databases">
        <title>Multicomponent nature underlies the extraordinary mechanical properties of spider dragline silk.</title>
        <authorList>
            <person name="Kono N."/>
            <person name="Nakamura H."/>
            <person name="Mori M."/>
            <person name="Yoshida Y."/>
            <person name="Ohtoshi R."/>
            <person name="Malay A.D."/>
            <person name="Moran D.A.P."/>
            <person name="Tomita M."/>
            <person name="Numata K."/>
            <person name="Arakawa K."/>
        </authorList>
    </citation>
    <scope>NUCLEOTIDE SEQUENCE</scope>
</reference>
<dbReference type="Proteomes" id="UP000887013">
    <property type="component" value="Unassembled WGS sequence"/>
</dbReference>
<evidence type="ECO:0000313" key="2">
    <source>
        <dbReference type="Proteomes" id="UP000887013"/>
    </source>
</evidence>
<name>A0A8X6QDJ6_NEPPI</name>
<evidence type="ECO:0000313" key="1">
    <source>
        <dbReference type="EMBL" id="GFU20894.1"/>
    </source>
</evidence>